<evidence type="ECO:0008006" key="4">
    <source>
        <dbReference type="Google" id="ProtNLM"/>
    </source>
</evidence>
<evidence type="ECO:0000313" key="2">
    <source>
        <dbReference type="EMBL" id="SNT17868.1"/>
    </source>
</evidence>
<dbReference type="AlphaFoldDB" id="A0A239KJH1"/>
<organism evidence="2 3">
    <name type="scientific">Ekhidna lutea</name>
    <dbReference type="NCBI Taxonomy" id="447679"/>
    <lineage>
        <taxon>Bacteria</taxon>
        <taxon>Pseudomonadati</taxon>
        <taxon>Bacteroidota</taxon>
        <taxon>Cytophagia</taxon>
        <taxon>Cytophagales</taxon>
        <taxon>Reichenbachiellaceae</taxon>
        <taxon>Ekhidna</taxon>
    </lineage>
</organism>
<name>A0A239KJH1_EKHLU</name>
<feature type="transmembrane region" description="Helical" evidence="1">
    <location>
        <begin position="6"/>
        <end position="25"/>
    </location>
</feature>
<keyword evidence="1" id="KW-1133">Transmembrane helix</keyword>
<keyword evidence="1" id="KW-0472">Membrane</keyword>
<sequence>MQKLFLYIQIIGAFLLVAIPLIFIFRFGNQISNISSSIKGIQSSHEQVIETIKSDALNDIQIMAGQEIYVPAYASLKSYEGEKEFNFSVTLSIRNTDPGHSIIISSIDFYNSEGAKFQPFIQEPLIIKPMATNDFYLSKSESFGGSGANFYVEWVADTLVNEPVIEAIMLGAAPHGYSIVSPGRVVKNILP</sequence>
<dbReference type="InterPro" id="IPR021471">
    <property type="entry name" value="DUF3124"/>
</dbReference>
<dbReference type="EMBL" id="FZPD01000004">
    <property type="protein sequence ID" value="SNT17868.1"/>
    <property type="molecule type" value="Genomic_DNA"/>
</dbReference>
<keyword evidence="3" id="KW-1185">Reference proteome</keyword>
<gene>
    <name evidence="2" type="ORF">SAMN05421640_2683</name>
</gene>
<keyword evidence="1" id="KW-0812">Transmembrane</keyword>
<accession>A0A239KJH1</accession>
<evidence type="ECO:0000313" key="3">
    <source>
        <dbReference type="Proteomes" id="UP000198393"/>
    </source>
</evidence>
<reference evidence="2 3" key="1">
    <citation type="submission" date="2017-06" db="EMBL/GenBank/DDBJ databases">
        <authorList>
            <person name="Kim H.J."/>
            <person name="Triplett B.A."/>
        </authorList>
    </citation>
    <scope>NUCLEOTIDE SEQUENCE [LARGE SCALE GENOMIC DNA]</scope>
    <source>
        <strain evidence="2 3">DSM 19307</strain>
    </source>
</reference>
<protein>
    <recommendedName>
        <fullName evidence="4">DUF3124 domain-containing protein</fullName>
    </recommendedName>
</protein>
<dbReference type="Pfam" id="PF11322">
    <property type="entry name" value="DUF3124"/>
    <property type="match status" value="1"/>
</dbReference>
<dbReference type="Proteomes" id="UP000198393">
    <property type="component" value="Unassembled WGS sequence"/>
</dbReference>
<proteinExistence type="predicted"/>
<evidence type="ECO:0000256" key="1">
    <source>
        <dbReference type="SAM" id="Phobius"/>
    </source>
</evidence>